<dbReference type="Pfam" id="PF00374">
    <property type="entry name" value="NiFeSe_Hases"/>
    <property type="match status" value="1"/>
</dbReference>
<sequence length="392" mass="41960">MTIAGRLDIDLTCRSGPSASARIASRRPHGVTRMFRGRRPAEVTRLVPLVFSVCGMAQGTAAATACERALGIATFSETRRIREFLTLAETVREHLLRVVMDWPRSMATAPDPETLRQVMELDQRFRKALAGGGTVFEPGAVMTCDIAAIENAVADLRDLLEAVVFGEPAETWLTRGTLADLGAWADAGMLPSQLLLQQILRSDALQVGSVSIDAVPDIDDVELAGALFGDDAERFIALPTWEGRPRETTALSRQARYPLIQALGDGRGHGIGARLIARLVELAGLPDRMTALIEAGSNGSEGDAAIDACRAGIGIARSEAARGRLIHGVEIQHGVVERYLIVAPTEWNFHPEGAAARSLALIAGSGRNDARGLADLMITAFDPCVEYSLAVH</sequence>
<evidence type="ECO:0000313" key="2">
    <source>
        <dbReference type="EMBL" id="QWG24784.1"/>
    </source>
</evidence>
<feature type="binding site" evidence="1">
    <location>
        <position position="341"/>
    </location>
    <ligand>
        <name>Mg(2+)</name>
        <dbReference type="ChEBI" id="CHEBI:18420"/>
    </ligand>
</feature>
<feature type="binding site" evidence="1">
    <location>
        <position position="54"/>
    </location>
    <ligand>
        <name>Ni(2+)</name>
        <dbReference type="ChEBI" id="CHEBI:49786"/>
    </ligand>
</feature>
<dbReference type="PANTHER" id="PTHR42958">
    <property type="entry name" value="HYDROGENASE-2 LARGE CHAIN"/>
    <property type="match status" value="1"/>
</dbReference>
<proteinExistence type="predicted"/>
<dbReference type="GO" id="GO:0016151">
    <property type="term" value="F:nickel cation binding"/>
    <property type="evidence" value="ECO:0007669"/>
    <property type="project" value="InterPro"/>
</dbReference>
<name>A0A975P393_9BRAD</name>
<evidence type="ECO:0000313" key="3">
    <source>
        <dbReference type="Proteomes" id="UP000676951"/>
    </source>
</evidence>
<evidence type="ECO:0000256" key="1">
    <source>
        <dbReference type="PIRSR" id="PIRSR601501-1"/>
    </source>
</evidence>
<organism evidence="2 3">
    <name type="scientific">Bradyrhizobium sediminis</name>
    <dbReference type="NCBI Taxonomy" id="2840469"/>
    <lineage>
        <taxon>Bacteria</taxon>
        <taxon>Pseudomonadati</taxon>
        <taxon>Pseudomonadota</taxon>
        <taxon>Alphaproteobacteria</taxon>
        <taxon>Hyphomicrobiales</taxon>
        <taxon>Nitrobacteraceae</taxon>
        <taxon>Bradyrhizobium</taxon>
    </lineage>
</organism>
<feature type="binding site" evidence="1">
    <location>
        <position position="384"/>
    </location>
    <ligand>
        <name>Ni(2+)</name>
        <dbReference type="ChEBI" id="CHEBI:49786"/>
    </ligand>
</feature>
<dbReference type="RefSeq" id="WP_215605527.1">
    <property type="nucleotide sequence ID" value="NZ_CP076136.1"/>
</dbReference>
<dbReference type="Gene3D" id="1.10.645.10">
    <property type="entry name" value="Cytochrome-c3 Hydrogenase, chain B"/>
    <property type="match status" value="1"/>
</dbReference>
<protein>
    <submittedName>
        <fullName evidence="2">Nickel-dependent hydrogenase large subunit</fullName>
    </submittedName>
</protein>
<dbReference type="EMBL" id="CP076136">
    <property type="protein sequence ID" value="QWG24784.1"/>
    <property type="molecule type" value="Genomic_DNA"/>
</dbReference>
<dbReference type="AlphaFoldDB" id="A0A975P393"/>
<dbReference type="Proteomes" id="UP000676951">
    <property type="component" value="Chromosome"/>
</dbReference>
<dbReference type="InterPro" id="IPR001501">
    <property type="entry name" value="Ni-dep_hyd_lsu"/>
</dbReference>
<dbReference type="InterPro" id="IPR029014">
    <property type="entry name" value="NiFe-Hase_large"/>
</dbReference>
<keyword evidence="3" id="KW-1185">Reference proteome</keyword>
<dbReference type="SUPFAM" id="SSF56762">
    <property type="entry name" value="HydB/Nqo4-like"/>
    <property type="match status" value="1"/>
</dbReference>
<dbReference type="InterPro" id="IPR050867">
    <property type="entry name" value="NiFe/NiFeSe_hydrgnase_LSU"/>
</dbReference>
<reference evidence="2 3" key="1">
    <citation type="submission" date="2021-06" db="EMBL/GenBank/DDBJ databases">
        <title>Bradyrhizobium sp. S2-11-4 Genome sequencing.</title>
        <authorList>
            <person name="Jin L."/>
        </authorList>
    </citation>
    <scope>NUCLEOTIDE SEQUENCE [LARGE SCALE GENOMIC DNA]</scope>
    <source>
        <strain evidence="2 3">S2-11-4</strain>
    </source>
</reference>
<comment type="cofactor">
    <cofactor evidence="1">
        <name>Ni(2+)</name>
        <dbReference type="ChEBI" id="CHEBI:49786"/>
    </cofactor>
</comment>
<gene>
    <name evidence="2" type="ORF">KMZ93_07810</name>
</gene>
<keyword evidence="1" id="KW-0408">Iron</keyword>
<keyword evidence="1" id="KW-0533">Nickel</keyword>
<keyword evidence="1" id="KW-0479">Metal-binding</keyword>
<dbReference type="PANTHER" id="PTHR42958:SF4">
    <property type="entry name" value="HYDROGENASE EXPRESSION_FORMATION PROTEIN HUPK"/>
    <property type="match status" value="1"/>
</dbReference>
<comment type="cofactor">
    <cofactor evidence="1">
        <name>Fe cation</name>
        <dbReference type="ChEBI" id="CHEBI:24875"/>
    </cofactor>
</comment>
<accession>A0A975P393</accession>
<keyword evidence="1" id="KW-0460">Magnesium</keyword>
<feature type="binding site" evidence="1">
    <location>
        <position position="54"/>
    </location>
    <ligand>
        <name>Fe cation</name>
        <dbReference type="ChEBI" id="CHEBI:24875"/>
    </ligand>
</feature>